<dbReference type="PANTHER" id="PTHR27006">
    <property type="entry name" value="PROMASTIGOTE SURFACE ANTIGEN PROTEIN PSA"/>
    <property type="match status" value="1"/>
</dbReference>
<feature type="domain" description="Protein kinase" evidence="1">
    <location>
        <begin position="1"/>
        <end position="145"/>
    </location>
</feature>
<evidence type="ECO:0000313" key="3">
    <source>
        <dbReference type="Proteomes" id="UP000652761"/>
    </source>
</evidence>
<organism evidence="2 3">
    <name type="scientific">Colocasia esculenta</name>
    <name type="common">Wild taro</name>
    <name type="synonym">Arum esculentum</name>
    <dbReference type="NCBI Taxonomy" id="4460"/>
    <lineage>
        <taxon>Eukaryota</taxon>
        <taxon>Viridiplantae</taxon>
        <taxon>Streptophyta</taxon>
        <taxon>Embryophyta</taxon>
        <taxon>Tracheophyta</taxon>
        <taxon>Spermatophyta</taxon>
        <taxon>Magnoliopsida</taxon>
        <taxon>Liliopsida</taxon>
        <taxon>Araceae</taxon>
        <taxon>Aroideae</taxon>
        <taxon>Colocasieae</taxon>
        <taxon>Colocasia</taxon>
    </lineage>
</organism>
<name>A0A843W6Z8_COLES</name>
<dbReference type="AlphaFoldDB" id="A0A843W6Z8"/>
<dbReference type="EMBL" id="NMUH01003087">
    <property type="protein sequence ID" value="MQM03716.1"/>
    <property type="molecule type" value="Genomic_DNA"/>
</dbReference>
<dbReference type="InterPro" id="IPR000719">
    <property type="entry name" value="Prot_kinase_dom"/>
</dbReference>
<dbReference type="Pfam" id="PF07714">
    <property type="entry name" value="PK_Tyr_Ser-Thr"/>
    <property type="match status" value="1"/>
</dbReference>
<dbReference type="PANTHER" id="PTHR27006:SF606">
    <property type="entry name" value="INTERLEUKIN-1 RECEPTOR-ASSOCIATED KINASE 4"/>
    <property type="match status" value="1"/>
</dbReference>
<dbReference type="PROSITE" id="PS50011">
    <property type="entry name" value="PROTEIN_KINASE_DOM"/>
    <property type="match status" value="1"/>
</dbReference>
<dbReference type="Proteomes" id="UP000652761">
    <property type="component" value="Unassembled WGS sequence"/>
</dbReference>
<protein>
    <recommendedName>
        <fullName evidence="1">Protein kinase domain-containing protein</fullName>
    </recommendedName>
</protein>
<dbReference type="SUPFAM" id="SSF56112">
    <property type="entry name" value="Protein kinase-like (PK-like)"/>
    <property type="match status" value="1"/>
</dbReference>
<dbReference type="Gene3D" id="1.10.510.10">
    <property type="entry name" value="Transferase(Phosphotransferase) domain 1"/>
    <property type="match status" value="1"/>
</dbReference>
<sequence length="226" mass="25181">MFKSKGNFLRFPFIIDSFMSIACSGYMSPEYALDGVFSEKSDVFSFGVILLEIITGKRSTSFYPDSSSPSLFRYAWQMWEAGRGLELLDPSMLCSSSWVTEVLRCTQLAMLCIQEDATDRPTMSSVVFSLSSDTCTLPMPNKPAFVFGRGPKPIMPTSHGSASEASINELTGTSSMSLFVISEVHCVIYKTSFQLNFYLLSGNSYQYRLKRKLEGSPLSQFVADLH</sequence>
<gene>
    <name evidence="2" type="ORF">Taro_036513</name>
</gene>
<comment type="caution">
    <text evidence="2">The sequence shown here is derived from an EMBL/GenBank/DDBJ whole genome shotgun (WGS) entry which is preliminary data.</text>
</comment>
<reference evidence="2" key="1">
    <citation type="submission" date="2017-07" db="EMBL/GenBank/DDBJ databases">
        <title>Taro Niue Genome Assembly and Annotation.</title>
        <authorList>
            <person name="Atibalentja N."/>
            <person name="Keating K."/>
            <person name="Fields C.J."/>
        </authorList>
    </citation>
    <scope>NUCLEOTIDE SEQUENCE</scope>
    <source>
        <strain evidence="2">Niue_2</strain>
        <tissue evidence="2">Leaf</tissue>
    </source>
</reference>
<evidence type="ECO:0000259" key="1">
    <source>
        <dbReference type="PROSITE" id="PS50011"/>
    </source>
</evidence>
<dbReference type="InterPro" id="IPR011009">
    <property type="entry name" value="Kinase-like_dom_sf"/>
</dbReference>
<dbReference type="OrthoDB" id="665432at2759"/>
<dbReference type="GO" id="GO:0005524">
    <property type="term" value="F:ATP binding"/>
    <property type="evidence" value="ECO:0007669"/>
    <property type="project" value="InterPro"/>
</dbReference>
<evidence type="ECO:0000313" key="2">
    <source>
        <dbReference type="EMBL" id="MQM03716.1"/>
    </source>
</evidence>
<dbReference type="GO" id="GO:0004672">
    <property type="term" value="F:protein kinase activity"/>
    <property type="evidence" value="ECO:0007669"/>
    <property type="project" value="InterPro"/>
</dbReference>
<feature type="non-terminal residue" evidence="2">
    <location>
        <position position="1"/>
    </location>
</feature>
<proteinExistence type="predicted"/>
<accession>A0A843W6Z8</accession>
<keyword evidence="3" id="KW-1185">Reference proteome</keyword>
<dbReference type="InterPro" id="IPR001245">
    <property type="entry name" value="Ser-Thr/Tyr_kinase_cat_dom"/>
</dbReference>